<accession>A0A4R3LS79</accession>
<dbReference type="InterPro" id="IPR015424">
    <property type="entry name" value="PyrdxlP-dep_Trfase"/>
</dbReference>
<dbReference type="EMBL" id="SMAJ01000015">
    <property type="protein sequence ID" value="TCT03372.1"/>
    <property type="molecule type" value="Genomic_DNA"/>
</dbReference>
<dbReference type="InterPro" id="IPR036390">
    <property type="entry name" value="WH_DNA-bd_sf"/>
</dbReference>
<dbReference type="InterPro" id="IPR036388">
    <property type="entry name" value="WH-like_DNA-bd_sf"/>
</dbReference>
<comment type="caution">
    <text evidence="8">The sequence shown here is derived from an EMBL/GenBank/DDBJ whole genome shotgun (WGS) entry which is preliminary data.</text>
</comment>
<dbReference type="Gene3D" id="3.40.640.10">
    <property type="entry name" value="Type I PLP-dependent aspartate aminotransferase-like (Major domain)"/>
    <property type="match status" value="1"/>
</dbReference>
<evidence type="ECO:0000256" key="1">
    <source>
        <dbReference type="ARBA" id="ARBA00005384"/>
    </source>
</evidence>
<dbReference type="InterPro" id="IPR004839">
    <property type="entry name" value="Aminotransferase_I/II_large"/>
</dbReference>
<dbReference type="GO" id="GO:0030170">
    <property type="term" value="F:pyridoxal phosphate binding"/>
    <property type="evidence" value="ECO:0007669"/>
    <property type="project" value="InterPro"/>
</dbReference>
<dbReference type="CDD" id="cd07377">
    <property type="entry name" value="WHTH_GntR"/>
    <property type="match status" value="1"/>
</dbReference>
<dbReference type="GO" id="GO:0003677">
    <property type="term" value="F:DNA binding"/>
    <property type="evidence" value="ECO:0007669"/>
    <property type="project" value="UniProtKB-KW"/>
</dbReference>
<keyword evidence="3" id="KW-0805">Transcription regulation</keyword>
<organism evidence="8 9">
    <name type="scientific">Paralcaligenes ureilyticus</name>
    <dbReference type="NCBI Taxonomy" id="627131"/>
    <lineage>
        <taxon>Bacteria</taxon>
        <taxon>Pseudomonadati</taxon>
        <taxon>Pseudomonadota</taxon>
        <taxon>Betaproteobacteria</taxon>
        <taxon>Burkholderiales</taxon>
        <taxon>Alcaligenaceae</taxon>
        <taxon>Paralcaligenes</taxon>
    </lineage>
</organism>
<dbReference type="Gene3D" id="1.10.10.10">
    <property type="entry name" value="Winged helix-like DNA-binding domain superfamily/Winged helix DNA-binding domain"/>
    <property type="match status" value="1"/>
</dbReference>
<dbReference type="SUPFAM" id="SSF53383">
    <property type="entry name" value="PLP-dependent transferases"/>
    <property type="match status" value="1"/>
</dbReference>
<evidence type="ECO:0000313" key="9">
    <source>
        <dbReference type="Proteomes" id="UP000295525"/>
    </source>
</evidence>
<dbReference type="OrthoDB" id="9804020at2"/>
<dbReference type="Pfam" id="PF00392">
    <property type="entry name" value="GntR"/>
    <property type="match status" value="1"/>
</dbReference>
<sequence>MSSFTLADWLLQRLDIGAGGPVYRQLYQLISRAILDGHLEAGTRLPSSRILAGDLAIARNTVIQVYEQLVIEGYANAASGRGTYVEDLSPDRIEGSSDKRRGDGQASAPCPRSGLSPRGQDLIDHVGFSNRQMGAFMPGIPDVAEFPFKAWLRIQNKQWRHGAAQLMSYAPAGGYEPLRHAVSEYLGSVRSVNSTARQVVITTGIHQAVDVATRLLCQIGDVVWIEEPSYWGVRNLVLSSGLKAVPISVDQEGMCPTAQELASPPKLIVVTPSHQYPLGMVMSLARRRMLLEYARQNGCWIIEDDYDSEFRFGRRPLPSLQGLDDAGLVFYAGSFSKTLFPGLRVGFLVVPDDLAMAFAGAVAELYREGQLITQSVLAEFLREGHLTSHIRRVRNLYAERRLGLIAAITRRYGDRLDIVGEHAGLHLVLALPDRVDDRRVTREAIEQGVVVRPLSNYYMKPGGEKKGLLMGYAAVPMPEIDPAFDVLAGVIDTQLDGWHPQGVPLQNS</sequence>
<dbReference type="RefSeq" id="WP_132584455.1">
    <property type="nucleotide sequence ID" value="NZ_SMAJ01000015.1"/>
</dbReference>
<keyword evidence="9" id="KW-1185">Reference proteome</keyword>
<evidence type="ECO:0000256" key="3">
    <source>
        <dbReference type="ARBA" id="ARBA00023015"/>
    </source>
</evidence>
<evidence type="ECO:0000313" key="8">
    <source>
        <dbReference type="EMBL" id="TCT03372.1"/>
    </source>
</evidence>
<evidence type="ECO:0000256" key="4">
    <source>
        <dbReference type="ARBA" id="ARBA00023125"/>
    </source>
</evidence>
<evidence type="ECO:0000256" key="2">
    <source>
        <dbReference type="ARBA" id="ARBA00022898"/>
    </source>
</evidence>
<comment type="similarity">
    <text evidence="1">In the C-terminal section; belongs to the class-I pyridoxal-phosphate-dependent aminotransferase family.</text>
</comment>
<dbReference type="GO" id="GO:0003700">
    <property type="term" value="F:DNA-binding transcription factor activity"/>
    <property type="evidence" value="ECO:0007669"/>
    <property type="project" value="InterPro"/>
</dbReference>
<name>A0A4R3LS79_9BURK</name>
<keyword evidence="4" id="KW-0238">DNA-binding</keyword>
<dbReference type="InterPro" id="IPR015421">
    <property type="entry name" value="PyrdxlP-dep_Trfase_major"/>
</dbReference>
<dbReference type="SMART" id="SM00345">
    <property type="entry name" value="HTH_GNTR"/>
    <property type="match status" value="1"/>
</dbReference>
<dbReference type="PANTHER" id="PTHR46577:SF1">
    <property type="entry name" value="HTH-TYPE TRANSCRIPTIONAL REGULATORY PROTEIN GABR"/>
    <property type="match status" value="1"/>
</dbReference>
<evidence type="ECO:0000256" key="5">
    <source>
        <dbReference type="ARBA" id="ARBA00023163"/>
    </source>
</evidence>
<dbReference type="InterPro" id="IPR000524">
    <property type="entry name" value="Tscrpt_reg_HTH_GntR"/>
</dbReference>
<dbReference type="Pfam" id="PF00155">
    <property type="entry name" value="Aminotran_1_2"/>
    <property type="match status" value="1"/>
</dbReference>
<evidence type="ECO:0000256" key="6">
    <source>
        <dbReference type="SAM" id="MobiDB-lite"/>
    </source>
</evidence>
<dbReference type="SUPFAM" id="SSF46785">
    <property type="entry name" value="Winged helix' DNA-binding domain"/>
    <property type="match status" value="1"/>
</dbReference>
<dbReference type="PROSITE" id="PS50949">
    <property type="entry name" value="HTH_GNTR"/>
    <property type="match status" value="1"/>
</dbReference>
<dbReference type="AlphaFoldDB" id="A0A4R3LS79"/>
<keyword evidence="5" id="KW-0804">Transcription</keyword>
<gene>
    <name evidence="8" type="ORF">EDC26_11529</name>
</gene>
<feature type="domain" description="HTH gntR-type" evidence="7">
    <location>
        <begin position="20"/>
        <end position="88"/>
    </location>
</feature>
<dbReference type="PANTHER" id="PTHR46577">
    <property type="entry name" value="HTH-TYPE TRANSCRIPTIONAL REGULATORY PROTEIN GABR"/>
    <property type="match status" value="1"/>
</dbReference>
<evidence type="ECO:0000259" key="7">
    <source>
        <dbReference type="PROSITE" id="PS50949"/>
    </source>
</evidence>
<proteinExistence type="inferred from homology"/>
<dbReference type="Proteomes" id="UP000295525">
    <property type="component" value="Unassembled WGS sequence"/>
</dbReference>
<protein>
    <submittedName>
        <fullName evidence="8">GntR family transcriptional regulator</fullName>
    </submittedName>
</protein>
<feature type="region of interest" description="Disordered" evidence="6">
    <location>
        <begin position="86"/>
        <end position="118"/>
    </location>
</feature>
<dbReference type="InterPro" id="IPR051446">
    <property type="entry name" value="HTH_trans_reg/aminotransferase"/>
</dbReference>
<dbReference type="CDD" id="cd00609">
    <property type="entry name" value="AAT_like"/>
    <property type="match status" value="1"/>
</dbReference>
<keyword evidence="2" id="KW-0663">Pyridoxal phosphate</keyword>
<feature type="compositionally biased region" description="Basic and acidic residues" evidence="6">
    <location>
        <begin position="89"/>
        <end position="103"/>
    </location>
</feature>
<reference evidence="8 9" key="1">
    <citation type="submission" date="2019-03" db="EMBL/GenBank/DDBJ databases">
        <title>Genomic Encyclopedia of Type Strains, Phase IV (KMG-IV): sequencing the most valuable type-strain genomes for metagenomic binning, comparative biology and taxonomic classification.</title>
        <authorList>
            <person name="Goeker M."/>
        </authorList>
    </citation>
    <scope>NUCLEOTIDE SEQUENCE [LARGE SCALE GENOMIC DNA]</scope>
    <source>
        <strain evidence="8 9">DSM 24591</strain>
    </source>
</reference>